<reference evidence="2" key="1">
    <citation type="journal article" date="2019" name="Int. J. Syst. Evol. Microbiol.">
        <title>The Global Catalogue of Microorganisms (GCM) 10K type strain sequencing project: providing services to taxonomists for standard genome sequencing and annotation.</title>
        <authorList>
            <consortium name="The Broad Institute Genomics Platform"/>
            <consortium name="The Broad Institute Genome Sequencing Center for Infectious Disease"/>
            <person name="Wu L."/>
            <person name="Ma J."/>
        </authorList>
    </citation>
    <scope>NUCLEOTIDE SEQUENCE [LARGE SCALE GENOMIC DNA]</scope>
    <source>
        <strain evidence="2">NBRC 102122</strain>
    </source>
</reference>
<sequence length="337" mass="36701">MRRPIVRIIGQSGLDLIPAWSGKGLTRVSFLDNDGGEADEIEFEFSWPPPFPDSPAEGTKYRLIYGWEETRLRDAGLFTYQSDHLGGDPESGDLMTIIARSSDFVDADKDADSEHFDDKTAGDIFRQIAAHAGKSAIVHPDIDKIKLPYRLRWRQPRSAFAQELAAELGGTVKYANNTLLVPMRNSGQTASGHTLPTIVIPYKHGHSFEISSEAKGRFKDSATGWFDLVSGLEKLFEGTSIGAASRYFSLHPARSEAEAELAGKAEIGEEARSSISGSFEADGMVDAMAGAPVKLQGFGASRDAADLVASSIQHEWTFDDDGGWIMSIEVANREAKS</sequence>
<gene>
    <name evidence="1" type="ORF">GCM10007923_24950</name>
</gene>
<name>A0ABQ5ZHJ6_9HYPH</name>
<dbReference type="EMBL" id="BSOP01000018">
    <property type="protein sequence ID" value="GLR51287.1"/>
    <property type="molecule type" value="Genomic_DNA"/>
</dbReference>
<evidence type="ECO:0000313" key="2">
    <source>
        <dbReference type="Proteomes" id="UP001156702"/>
    </source>
</evidence>
<evidence type="ECO:0000313" key="1">
    <source>
        <dbReference type="EMBL" id="GLR51287.1"/>
    </source>
</evidence>
<organism evidence="1 2">
    <name type="scientific">Shinella yambaruensis</name>
    <dbReference type="NCBI Taxonomy" id="415996"/>
    <lineage>
        <taxon>Bacteria</taxon>
        <taxon>Pseudomonadati</taxon>
        <taxon>Pseudomonadota</taxon>
        <taxon>Alphaproteobacteria</taxon>
        <taxon>Hyphomicrobiales</taxon>
        <taxon>Rhizobiaceae</taxon>
        <taxon>Shinella</taxon>
    </lineage>
</organism>
<proteinExistence type="predicted"/>
<accession>A0ABQ5ZHJ6</accession>
<dbReference type="RefSeq" id="WP_244768369.1">
    <property type="nucleotide sequence ID" value="NZ_BSOP01000018.1"/>
</dbReference>
<dbReference type="Proteomes" id="UP001156702">
    <property type="component" value="Unassembled WGS sequence"/>
</dbReference>
<keyword evidence="2" id="KW-1185">Reference proteome</keyword>
<comment type="caution">
    <text evidence="1">The sequence shown here is derived from an EMBL/GenBank/DDBJ whole genome shotgun (WGS) entry which is preliminary data.</text>
</comment>
<dbReference type="SUPFAM" id="SSF69279">
    <property type="entry name" value="Phage tail proteins"/>
    <property type="match status" value="1"/>
</dbReference>
<protein>
    <submittedName>
        <fullName evidence="1">Uncharacterized protein</fullName>
    </submittedName>
</protein>